<feature type="compositionally biased region" description="Basic and acidic residues" evidence="8">
    <location>
        <begin position="467"/>
        <end position="477"/>
    </location>
</feature>
<dbReference type="Pfam" id="PF00122">
    <property type="entry name" value="E1-E2_ATPase"/>
    <property type="match status" value="1"/>
</dbReference>
<dbReference type="Gene3D" id="1.20.1110.10">
    <property type="entry name" value="Calcium-transporting ATPase, transmembrane domain"/>
    <property type="match status" value="1"/>
</dbReference>
<dbReference type="InterPro" id="IPR023298">
    <property type="entry name" value="ATPase_P-typ_TM_dom_sf"/>
</dbReference>
<sequence length="1129" mass="122591">MSSDKVTTNHNEKQLDRADTGKTAVTESLPFKAHNALSGKVIEALGSNPTTGLKESEVPPKLDQYGLNRLKPPKKPSVFKIILRQVGNAMTLILIAAMATSFGTTDWISGGVIAALVLLNVSVGAYTEWQAEKTVANLESVGAPQATVVRTREGSREGDTKTIPVEEVVPGDIVLLKNGDIVPADGRILDGHISNLECDEAFLTGESLPVAKQSEPIDEEDCPVGYVLQLFLFPKLSLTRASDRLCMVFSGSQVTKGRARVIITHTGMGTEIGKIAEALESKAKNNRKGFGAFWWKTKVLLGVEETTPLQIKLNKLAYFLLGWAIIIAIIVVASTGFKNIPLSMATYAVAAAVSILPASLIAVVSLTLARASTDLASRNALVRRMDAIEALAGVENVCSDKTGTLTVGRMVVRKLWVPTIDHRPSQPSPLDTKGGQAYSFETGSDPFYPRGVVRADRQKIIQVADTLDLKHPQRQESTDSSSSSSEDPEEREVENQEQVVHVEELEDGLRKLALCASLCNVATLSRPVDEDSQWEANGDPTEVALQVAAHKLGHGKPFLTHHAKHASAGGKAGKADSVRSGHSARPLVFGVKGHFEQLVEHPFDSTVKRMSIAYTFHPADSSPSAPSSSHAQPQDGYVACFLKGAVERVFERCTKVGDKGEELTQDKKDDVLKKVDALAAQGLRVLALCGKTYPSKMADEIKHTPRDEFERDFTFLGLAGIYDPPRKESPGAVADCYRAGITPRMLTGDHPATATAIALNIGILEKSYGKESVMTGQQFDALSDEEVDALPELPLVVARCAPETKVRMVDAIHRRGQKTVMTGDGVNDSPALKRADVGVGMGTGSDVAKQSSRIVLSDDNFSTIIRAIRKGRSVFKNLAKFLLYLLSGNLAEIIVLMIGLAFKDQNGQSVFPLSPVAALWINTLAAGPPALALGLEPTAVDAMEQPPSAFHQIFTLEFYIDLIFYGFLIGSLSLVNFVIVLWGYFSGNLGMDCNEGDSDICSSVFQARATCFATLVIILMIHALECKHFYKGLWQINLRDNRVLLWCVVVLVLATFPVVYIPRINDDVFLIGGLKWEWGIVFGMIFVYLLAAEGYKYVKRVWKRRHEPVPAGKGGDKTLRMENTIAPPV</sequence>
<comment type="caution">
    <text evidence="11">The sequence shown here is derived from an EMBL/GenBank/DDBJ whole genome shotgun (WGS) entry which is preliminary data.</text>
</comment>
<reference evidence="11 12" key="1">
    <citation type="submission" date="2016-06" db="EMBL/GenBank/DDBJ databases">
        <title>Evolution of pathogenesis and genome organization in the Tremellales.</title>
        <authorList>
            <person name="Cuomo C."/>
            <person name="Litvintseva A."/>
            <person name="Heitman J."/>
            <person name="Chen Y."/>
            <person name="Sun S."/>
            <person name="Springer D."/>
            <person name="Dromer F."/>
            <person name="Young S."/>
            <person name="Zeng Q."/>
            <person name="Chapman S."/>
            <person name="Gujja S."/>
            <person name="Saif S."/>
            <person name="Birren B."/>
        </authorList>
    </citation>
    <scope>NUCLEOTIDE SEQUENCE [LARGE SCALE GENOMIC DNA]</scope>
    <source>
        <strain evidence="11 12">CBS 6039</strain>
    </source>
</reference>
<keyword evidence="12" id="KW-1185">Reference proteome</keyword>
<dbReference type="InterPro" id="IPR023214">
    <property type="entry name" value="HAD_sf"/>
</dbReference>
<evidence type="ECO:0000256" key="9">
    <source>
        <dbReference type="SAM" id="Phobius"/>
    </source>
</evidence>
<dbReference type="RefSeq" id="XP_018989576.1">
    <property type="nucleotide sequence ID" value="XM_019141933.1"/>
</dbReference>
<feature type="transmembrane region" description="Helical" evidence="9">
    <location>
        <begin position="881"/>
        <end position="902"/>
    </location>
</feature>
<evidence type="ECO:0000256" key="3">
    <source>
        <dbReference type="ARBA" id="ARBA00022741"/>
    </source>
</evidence>
<evidence type="ECO:0000256" key="6">
    <source>
        <dbReference type="ARBA" id="ARBA00022989"/>
    </source>
</evidence>
<dbReference type="PANTHER" id="PTHR42861">
    <property type="entry name" value="CALCIUM-TRANSPORTING ATPASE"/>
    <property type="match status" value="1"/>
</dbReference>
<feature type="compositionally biased region" description="Basic and acidic residues" evidence="8">
    <location>
        <begin position="10"/>
        <end position="20"/>
    </location>
</feature>
<dbReference type="SUPFAM" id="SSF81653">
    <property type="entry name" value="Calcium ATPase, transduction domain A"/>
    <property type="match status" value="1"/>
</dbReference>
<feature type="transmembrane region" description="Helical" evidence="9">
    <location>
        <begin position="1043"/>
        <end position="1064"/>
    </location>
</feature>
<feature type="transmembrane region" description="Helical" evidence="9">
    <location>
        <begin position="914"/>
        <end position="935"/>
    </location>
</feature>
<dbReference type="Pfam" id="PF08282">
    <property type="entry name" value="Hydrolase_3"/>
    <property type="match status" value="1"/>
</dbReference>
<evidence type="ECO:0000256" key="5">
    <source>
        <dbReference type="ARBA" id="ARBA00022967"/>
    </source>
</evidence>
<dbReference type="SFLD" id="SFLDG00002">
    <property type="entry name" value="C1.7:_P-type_atpase_like"/>
    <property type="match status" value="1"/>
</dbReference>
<dbReference type="FunFam" id="3.40.50.1000:FF:000193">
    <property type="entry name" value="Plasma membrane calcium-transporting ATPase 2"/>
    <property type="match status" value="1"/>
</dbReference>
<dbReference type="PRINTS" id="PR00120">
    <property type="entry name" value="HATPASE"/>
</dbReference>
<dbReference type="SMART" id="SM00831">
    <property type="entry name" value="Cation_ATPase_N"/>
    <property type="match status" value="1"/>
</dbReference>
<feature type="transmembrane region" description="Helical" evidence="9">
    <location>
        <begin position="347"/>
        <end position="369"/>
    </location>
</feature>
<dbReference type="Gene3D" id="3.40.50.1000">
    <property type="entry name" value="HAD superfamily/HAD-like"/>
    <property type="match status" value="1"/>
</dbReference>
<dbReference type="GO" id="GO:0030001">
    <property type="term" value="P:metal ion transport"/>
    <property type="evidence" value="ECO:0007669"/>
    <property type="project" value="UniProtKB-ARBA"/>
</dbReference>
<organism evidence="11 12">
    <name type="scientific">Cryptococcus amylolentus CBS 6039</name>
    <dbReference type="NCBI Taxonomy" id="1295533"/>
    <lineage>
        <taxon>Eukaryota</taxon>
        <taxon>Fungi</taxon>
        <taxon>Dikarya</taxon>
        <taxon>Basidiomycota</taxon>
        <taxon>Agaricomycotina</taxon>
        <taxon>Tremellomycetes</taxon>
        <taxon>Tremellales</taxon>
        <taxon>Cryptococcaceae</taxon>
        <taxon>Cryptococcus</taxon>
    </lineage>
</organism>
<dbReference type="Gene3D" id="2.70.150.10">
    <property type="entry name" value="Calcium-transporting ATPase, cytoplasmic transduction domain A"/>
    <property type="match status" value="1"/>
</dbReference>
<name>A0A1E3HBM5_9TREE</name>
<dbReference type="Pfam" id="PF00689">
    <property type="entry name" value="Cation_ATPase_C"/>
    <property type="match status" value="1"/>
</dbReference>
<feature type="domain" description="Cation-transporting P-type ATPase N-terminal" evidence="10">
    <location>
        <begin position="32"/>
        <end position="106"/>
    </location>
</feature>
<dbReference type="GeneID" id="30158564"/>
<evidence type="ECO:0000256" key="4">
    <source>
        <dbReference type="ARBA" id="ARBA00022840"/>
    </source>
</evidence>
<feature type="transmembrane region" description="Helical" evidence="9">
    <location>
        <begin position="1005"/>
        <end position="1023"/>
    </location>
</feature>
<accession>A0A1E3HBM5</accession>
<dbReference type="SFLD" id="SFLDF00027">
    <property type="entry name" value="p-type_atpase"/>
    <property type="match status" value="1"/>
</dbReference>
<proteinExistence type="predicted"/>
<dbReference type="Pfam" id="PF13246">
    <property type="entry name" value="Cation_ATPase"/>
    <property type="match status" value="1"/>
</dbReference>
<evidence type="ECO:0000256" key="2">
    <source>
        <dbReference type="ARBA" id="ARBA00022692"/>
    </source>
</evidence>
<feature type="transmembrane region" description="Helical" evidence="9">
    <location>
        <begin position="81"/>
        <end position="101"/>
    </location>
</feature>
<feature type="region of interest" description="Disordered" evidence="8">
    <location>
        <begin position="1"/>
        <end position="24"/>
    </location>
</feature>
<evidence type="ECO:0000256" key="8">
    <source>
        <dbReference type="SAM" id="MobiDB-lite"/>
    </source>
</evidence>
<dbReference type="InterPro" id="IPR004014">
    <property type="entry name" value="ATPase_P-typ_cation-transptr_N"/>
</dbReference>
<gene>
    <name evidence="11" type="ORF">L202_07255</name>
</gene>
<evidence type="ECO:0000313" key="12">
    <source>
        <dbReference type="Proteomes" id="UP000094065"/>
    </source>
</evidence>
<dbReference type="STRING" id="1295533.A0A1E3HBM5"/>
<dbReference type="InterPro" id="IPR023299">
    <property type="entry name" value="ATPase_P-typ_cyto_dom_N"/>
</dbReference>
<evidence type="ECO:0000256" key="7">
    <source>
        <dbReference type="ARBA" id="ARBA00023136"/>
    </source>
</evidence>
<dbReference type="SUPFAM" id="SSF81660">
    <property type="entry name" value="Metal cation-transporting ATPase, ATP-binding domain N"/>
    <property type="match status" value="1"/>
</dbReference>
<evidence type="ECO:0000259" key="10">
    <source>
        <dbReference type="SMART" id="SM00831"/>
    </source>
</evidence>
<dbReference type="Gene3D" id="3.40.1110.10">
    <property type="entry name" value="Calcium-transporting ATPase, cytoplasmic domain N"/>
    <property type="match status" value="1"/>
</dbReference>
<dbReference type="SUPFAM" id="SSF81665">
    <property type="entry name" value="Calcium ATPase, transmembrane domain M"/>
    <property type="match status" value="1"/>
</dbReference>
<keyword evidence="7 9" id="KW-0472">Membrane</keyword>
<keyword evidence="5" id="KW-1278">Translocase</keyword>
<protein>
    <submittedName>
        <fullName evidence="11">Potassium/sodium efflux P-type ATPase, fungal-type</fullName>
    </submittedName>
</protein>
<feature type="transmembrane region" description="Helical" evidence="9">
    <location>
        <begin position="316"/>
        <end position="335"/>
    </location>
</feature>
<dbReference type="AlphaFoldDB" id="A0A1E3HBM5"/>
<keyword evidence="6 9" id="KW-1133">Transmembrane helix</keyword>
<dbReference type="OrthoDB" id="3352408at2759"/>
<comment type="subcellular location">
    <subcellularLocation>
        <location evidence="1">Membrane</location>
        <topology evidence="1">Multi-pass membrane protein</topology>
    </subcellularLocation>
</comment>
<feature type="region of interest" description="Disordered" evidence="8">
    <location>
        <begin position="423"/>
        <end position="443"/>
    </location>
</feature>
<feature type="transmembrane region" description="Helical" evidence="9">
    <location>
        <begin position="962"/>
        <end position="985"/>
    </location>
</feature>
<keyword evidence="3" id="KW-0547">Nucleotide-binding</keyword>
<keyword evidence="4" id="KW-0067">ATP-binding</keyword>
<dbReference type="PRINTS" id="PR00119">
    <property type="entry name" value="CATATPASE"/>
</dbReference>
<dbReference type="InterPro" id="IPR018303">
    <property type="entry name" value="ATPase_P-typ_P_site"/>
</dbReference>
<dbReference type="Pfam" id="PF00690">
    <property type="entry name" value="Cation_ATPase_N"/>
    <property type="match status" value="1"/>
</dbReference>
<feature type="transmembrane region" description="Helical" evidence="9">
    <location>
        <begin position="1076"/>
        <end position="1095"/>
    </location>
</feature>
<dbReference type="NCBIfam" id="TIGR01494">
    <property type="entry name" value="ATPase_P-type"/>
    <property type="match status" value="3"/>
</dbReference>
<dbReference type="PROSITE" id="PS00154">
    <property type="entry name" value="ATPASE_E1_E2"/>
    <property type="match status" value="1"/>
</dbReference>
<dbReference type="GO" id="GO:0016887">
    <property type="term" value="F:ATP hydrolysis activity"/>
    <property type="evidence" value="ECO:0007669"/>
    <property type="project" value="InterPro"/>
</dbReference>
<dbReference type="InterPro" id="IPR006068">
    <property type="entry name" value="ATPase_P-typ_cation-transptr_C"/>
</dbReference>
<dbReference type="GO" id="GO:0016020">
    <property type="term" value="C:membrane"/>
    <property type="evidence" value="ECO:0007669"/>
    <property type="project" value="UniProtKB-SubCell"/>
</dbReference>
<dbReference type="InterPro" id="IPR001757">
    <property type="entry name" value="P_typ_ATPase"/>
</dbReference>
<feature type="transmembrane region" description="Helical" evidence="9">
    <location>
        <begin position="107"/>
        <end position="126"/>
    </location>
</feature>
<dbReference type="SUPFAM" id="SSF56784">
    <property type="entry name" value="HAD-like"/>
    <property type="match status" value="1"/>
</dbReference>
<dbReference type="InterPro" id="IPR044492">
    <property type="entry name" value="P_typ_ATPase_HD_dom"/>
</dbReference>
<evidence type="ECO:0000313" key="11">
    <source>
        <dbReference type="EMBL" id="ODN73714.1"/>
    </source>
</evidence>
<dbReference type="InterPro" id="IPR036412">
    <property type="entry name" value="HAD-like_sf"/>
</dbReference>
<feature type="region of interest" description="Disordered" evidence="8">
    <location>
        <begin position="464"/>
        <end position="499"/>
    </location>
</feature>
<dbReference type="InterPro" id="IPR059000">
    <property type="entry name" value="ATPase_P-type_domA"/>
</dbReference>
<dbReference type="SFLD" id="SFLDS00003">
    <property type="entry name" value="Haloacid_Dehalogenase"/>
    <property type="match status" value="1"/>
</dbReference>
<dbReference type="InterPro" id="IPR008250">
    <property type="entry name" value="ATPase_P-typ_transduc_dom_A_sf"/>
</dbReference>
<dbReference type="EMBL" id="AWGJ01000012">
    <property type="protein sequence ID" value="ODN73714.1"/>
    <property type="molecule type" value="Genomic_DNA"/>
</dbReference>
<evidence type="ECO:0000256" key="1">
    <source>
        <dbReference type="ARBA" id="ARBA00004141"/>
    </source>
</evidence>
<dbReference type="GO" id="GO:0005524">
    <property type="term" value="F:ATP binding"/>
    <property type="evidence" value="ECO:0007669"/>
    <property type="project" value="UniProtKB-KW"/>
</dbReference>
<dbReference type="Proteomes" id="UP000094065">
    <property type="component" value="Unassembled WGS sequence"/>
</dbReference>
<keyword evidence="2 9" id="KW-0812">Transmembrane</keyword>